<accession>A0A512LA18</accession>
<reference evidence="4 5" key="1">
    <citation type="submission" date="2019-07" db="EMBL/GenBank/DDBJ databases">
        <title>Whole genome shotgun sequence of Thiobacillus plumbophilus NBRC 107929.</title>
        <authorList>
            <person name="Hosoyama A."/>
            <person name="Uohara A."/>
            <person name="Ohji S."/>
            <person name="Ichikawa N."/>
        </authorList>
    </citation>
    <scope>NUCLEOTIDE SEQUENCE [LARGE SCALE GENOMIC DNA]</scope>
    <source>
        <strain evidence="4 5">NBRC 107929</strain>
    </source>
</reference>
<dbReference type="CDD" id="cd02440">
    <property type="entry name" value="AdoMet_MTases"/>
    <property type="match status" value="1"/>
</dbReference>
<dbReference type="InterPro" id="IPR029063">
    <property type="entry name" value="SAM-dependent_MTases_sf"/>
</dbReference>
<protein>
    <recommendedName>
        <fullName evidence="2">Protein-L-isoaspartate O-methyltransferase</fullName>
    </recommendedName>
    <alternativeName>
        <fullName evidence="3">Protein L-isoaspartyl methyltransferase</fullName>
    </alternativeName>
</protein>
<evidence type="ECO:0000313" key="4">
    <source>
        <dbReference type="EMBL" id="GEP31323.1"/>
    </source>
</evidence>
<dbReference type="SUPFAM" id="SSF53335">
    <property type="entry name" value="S-adenosyl-L-methionine-dependent methyltransferases"/>
    <property type="match status" value="1"/>
</dbReference>
<dbReference type="PANTHER" id="PTHR11579">
    <property type="entry name" value="PROTEIN-L-ISOASPARTATE O-METHYLTRANSFERASE"/>
    <property type="match status" value="1"/>
</dbReference>
<comment type="similarity">
    <text evidence="1">Belongs to the methyltransferase superfamily. L-isoaspartyl/D-aspartyl protein methyltransferase family.</text>
</comment>
<dbReference type="InterPro" id="IPR000682">
    <property type="entry name" value="PCMT"/>
</dbReference>
<organism evidence="4 5">
    <name type="scientific">Sulfuriferula plumbiphila</name>
    <dbReference type="NCBI Taxonomy" id="171865"/>
    <lineage>
        <taxon>Bacteria</taxon>
        <taxon>Pseudomonadati</taxon>
        <taxon>Pseudomonadota</taxon>
        <taxon>Betaproteobacteria</taxon>
        <taxon>Nitrosomonadales</taxon>
        <taxon>Sulfuricellaceae</taxon>
        <taxon>Sulfuriferula</taxon>
    </lineage>
</organism>
<keyword evidence="5" id="KW-1185">Reference proteome</keyword>
<dbReference type="Gene3D" id="3.40.50.150">
    <property type="entry name" value="Vaccinia Virus protein VP39"/>
    <property type="match status" value="1"/>
</dbReference>
<dbReference type="Proteomes" id="UP000321337">
    <property type="component" value="Unassembled WGS sequence"/>
</dbReference>
<dbReference type="GO" id="GO:0005737">
    <property type="term" value="C:cytoplasm"/>
    <property type="evidence" value="ECO:0007669"/>
    <property type="project" value="TreeGrafter"/>
</dbReference>
<keyword evidence="4" id="KW-0489">Methyltransferase</keyword>
<dbReference type="Pfam" id="PF01135">
    <property type="entry name" value="PCMT"/>
    <property type="match status" value="1"/>
</dbReference>
<evidence type="ECO:0000256" key="2">
    <source>
        <dbReference type="ARBA" id="ARBA00013346"/>
    </source>
</evidence>
<sequence length="267" mass="29922">MLPYDGMTRIRFKGCVSLRRPTSAQTPSRDVKLKELWNNRKGLVHFGVSTMNIEQARFNMIEQQIRTWDVLDQEILNLLSKVKREEFVPQTYRTLAFVDMEIPLGHNELMMQPKLEARIVQELAIKKTDKILEVGTGSGYLTALLAHQGHHVHSVDIVPEFKTQAEAKLRAHGFANASLEVGDAARGWPRHGPYDVIVLTGSTPILPEAFVHDLKPGGRLFAIVGDAPAMQAQLVTCVAEGAYNTVTLFETNIKPLVNALQPERFVF</sequence>
<gene>
    <name evidence="4" type="ORF">TPL01_24610</name>
</gene>
<dbReference type="EMBL" id="BKAD01000028">
    <property type="protein sequence ID" value="GEP31323.1"/>
    <property type="molecule type" value="Genomic_DNA"/>
</dbReference>
<name>A0A512LA18_9PROT</name>
<dbReference type="AlphaFoldDB" id="A0A512LA18"/>
<proteinExistence type="inferred from homology"/>
<evidence type="ECO:0000256" key="3">
    <source>
        <dbReference type="ARBA" id="ARBA00030757"/>
    </source>
</evidence>
<evidence type="ECO:0000256" key="1">
    <source>
        <dbReference type="ARBA" id="ARBA00005369"/>
    </source>
</evidence>
<keyword evidence="4" id="KW-0808">Transferase</keyword>
<dbReference type="GO" id="GO:0032259">
    <property type="term" value="P:methylation"/>
    <property type="evidence" value="ECO:0007669"/>
    <property type="project" value="UniProtKB-KW"/>
</dbReference>
<dbReference type="GO" id="GO:0004719">
    <property type="term" value="F:protein-L-isoaspartate (D-aspartate) O-methyltransferase activity"/>
    <property type="evidence" value="ECO:0007669"/>
    <property type="project" value="InterPro"/>
</dbReference>
<evidence type="ECO:0000313" key="5">
    <source>
        <dbReference type="Proteomes" id="UP000321337"/>
    </source>
</evidence>
<comment type="caution">
    <text evidence="4">The sequence shown here is derived from an EMBL/GenBank/DDBJ whole genome shotgun (WGS) entry which is preliminary data.</text>
</comment>
<dbReference type="PANTHER" id="PTHR11579:SF18">
    <property type="entry name" value="PROTEIN-L-ISOASPARTATE O-METHYLTRANSFERASE"/>
    <property type="match status" value="1"/>
</dbReference>